<keyword evidence="2" id="KW-1185">Reference proteome</keyword>
<accession>A0A9P4P3N1</accession>
<name>A0A9P4P3N1_9PEZI</name>
<dbReference type="AlphaFoldDB" id="A0A9P4P3N1"/>
<evidence type="ECO:0000313" key="2">
    <source>
        <dbReference type="Proteomes" id="UP000800235"/>
    </source>
</evidence>
<reference evidence="1" key="1">
    <citation type="journal article" date="2020" name="Stud. Mycol.">
        <title>101 Dothideomycetes genomes: a test case for predicting lifestyles and emergence of pathogens.</title>
        <authorList>
            <person name="Haridas S."/>
            <person name="Albert R."/>
            <person name="Binder M."/>
            <person name="Bloem J."/>
            <person name="Labutti K."/>
            <person name="Salamov A."/>
            <person name="Andreopoulos B."/>
            <person name="Baker S."/>
            <person name="Barry K."/>
            <person name="Bills G."/>
            <person name="Bluhm B."/>
            <person name="Cannon C."/>
            <person name="Castanera R."/>
            <person name="Culley D."/>
            <person name="Daum C."/>
            <person name="Ezra D."/>
            <person name="Gonzalez J."/>
            <person name="Henrissat B."/>
            <person name="Kuo A."/>
            <person name="Liang C."/>
            <person name="Lipzen A."/>
            <person name="Lutzoni F."/>
            <person name="Magnuson J."/>
            <person name="Mondo S."/>
            <person name="Nolan M."/>
            <person name="Ohm R."/>
            <person name="Pangilinan J."/>
            <person name="Park H.-J."/>
            <person name="Ramirez L."/>
            <person name="Alfaro M."/>
            <person name="Sun H."/>
            <person name="Tritt A."/>
            <person name="Yoshinaga Y."/>
            <person name="Zwiers L.-H."/>
            <person name="Turgeon B."/>
            <person name="Goodwin S."/>
            <person name="Spatafora J."/>
            <person name="Crous P."/>
            <person name="Grigoriev I."/>
        </authorList>
    </citation>
    <scope>NUCLEOTIDE SEQUENCE</scope>
    <source>
        <strain evidence="1">CBS 130266</strain>
    </source>
</reference>
<protein>
    <submittedName>
        <fullName evidence="1">Uncharacterized protein</fullName>
    </submittedName>
</protein>
<organism evidence="1 2">
    <name type="scientific">Tothia fuscella</name>
    <dbReference type="NCBI Taxonomy" id="1048955"/>
    <lineage>
        <taxon>Eukaryota</taxon>
        <taxon>Fungi</taxon>
        <taxon>Dikarya</taxon>
        <taxon>Ascomycota</taxon>
        <taxon>Pezizomycotina</taxon>
        <taxon>Dothideomycetes</taxon>
        <taxon>Pleosporomycetidae</taxon>
        <taxon>Venturiales</taxon>
        <taxon>Cylindrosympodiaceae</taxon>
        <taxon>Tothia</taxon>
    </lineage>
</organism>
<dbReference type="EMBL" id="MU007009">
    <property type="protein sequence ID" value="KAF2436831.1"/>
    <property type="molecule type" value="Genomic_DNA"/>
</dbReference>
<gene>
    <name evidence="1" type="ORF">EJ08DRAFT_4454</name>
</gene>
<proteinExistence type="predicted"/>
<evidence type="ECO:0000313" key="1">
    <source>
        <dbReference type="EMBL" id="KAF2436831.1"/>
    </source>
</evidence>
<comment type="caution">
    <text evidence="1">The sequence shown here is derived from an EMBL/GenBank/DDBJ whole genome shotgun (WGS) entry which is preliminary data.</text>
</comment>
<dbReference type="Proteomes" id="UP000800235">
    <property type="component" value="Unassembled WGS sequence"/>
</dbReference>
<sequence length="239" mass="27292">MDFEPLKIGSATRYSRPAKPVYVSPIPQFSQVDIKVSAGGLQREVCMNYPLATLLKYSDRAKAELPDIAKATKPNEKLVWTIAFTNFHHGVEIGGVTHVLDFLKTLPAHAEIRGKPQIQNTLPVDFHMGHYIRIYEATFEMKLTAPLNDQWRMRKWISATCWDECLSSFEFDEIWNLFPQKDANLFRHAITSVNKFIRSGEAPMEFNDLRTAKPELAHELRRVRPVQPTPAVQGTQQTA</sequence>